<keyword evidence="3" id="KW-1185">Reference proteome</keyword>
<organism evidence="2 3">
    <name type="scientific">Trifolium medium</name>
    <dbReference type="NCBI Taxonomy" id="97028"/>
    <lineage>
        <taxon>Eukaryota</taxon>
        <taxon>Viridiplantae</taxon>
        <taxon>Streptophyta</taxon>
        <taxon>Embryophyta</taxon>
        <taxon>Tracheophyta</taxon>
        <taxon>Spermatophyta</taxon>
        <taxon>Magnoliopsida</taxon>
        <taxon>eudicotyledons</taxon>
        <taxon>Gunneridae</taxon>
        <taxon>Pentapetalae</taxon>
        <taxon>rosids</taxon>
        <taxon>fabids</taxon>
        <taxon>Fabales</taxon>
        <taxon>Fabaceae</taxon>
        <taxon>Papilionoideae</taxon>
        <taxon>50 kb inversion clade</taxon>
        <taxon>NPAAA clade</taxon>
        <taxon>Hologalegina</taxon>
        <taxon>IRL clade</taxon>
        <taxon>Trifolieae</taxon>
        <taxon>Trifolium</taxon>
    </lineage>
</organism>
<feature type="region of interest" description="Disordered" evidence="1">
    <location>
        <begin position="1"/>
        <end position="26"/>
    </location>
</feature>
<name>A0A392NXT5_9FABA</name>
<gene>
    <name evidence="2" type="ORF">A2U01_0025650</name>
</gene>
<accession>A0A392NXT5</accession>
<feature type="compositionally biased region" description="Basic residues" evidence="1">
    <location>
        <begin position="85"/>
        <end position="104"/>
    </location>
</feature>
<feature type="region of interest" description="Disordered" evidence="1">
    <location>
        <begin position="70"/>
        <end position="106"/>
    </location>
</feature>
<evidence type="ECO:0000313" key="3">
    <source>
        <dbReference type="Proteomes" id="UP000265520"/>
    </source>
</evidence>
<comment type="caution">
    <text evidence="2">The sequence shown here is derived from an EMBL/GenBank/DDBJ whole genome shotgun (WGS) entry which is preliminary data.</text>
</comment>
<protein>
    <submittedName>
        <fullName evidence="2">Protein JADE-1</fullName>
    </submittedName>
</protein>
<evidence type="ECO:0000313" key="2">
    <source>
        <dbReference type="EMBL" id="MCI04603.1"/>
    </source>
</evidence>
<feature type="non-terminal residue" evidence="2">
    <location>
        <position position="158"/>
    </location>
</feature>
<dbReference type="EMBL" id="LXQA010055927">
    <property type="protein sequence ID" value="MCI04603.1"/>
    <property type="molecule type" value="Genomic_DNA"/>
</dbReference>
<dbReference type="AlphaFoldDB" id="A0A392NXT5"/>
<proteinExistence type="predicted"/>
<sequence>MTGERCYRRKNTTEEGSAAVIEEMPSPADIPAVIPAALEIDYFSQARKALSERCPFDVAEETSTSATVTLPSGLASLLNRNGDNRKRHKKSHSGGGDKKKKKSSRASEKLRSFNVWVETEEYFRDLNLSDIDTLLEAYSSYSLASRECFTIPQFGNAT</sequence>
<dbReference type="Proteomes" id="UP000265520">
    <property type="component" value="Unassembled WGS sequence"/>
</dbReference>
<evidence type="ECO:0000256" key="1">
    <source>
        <dbReference type="SAM" id="MobiDB-lite"/>
    </source>
</evidence>
<reference evidence="2 3" key="1">
    <citation type="journal article" date="2018" name="Front. Plant Sci.">
        <title>Red Clover (Trifolium pratense) and Zigzag Clover (T. medium) - A Picture of Genomic Similarities and Differences.</title>
        <authorList>
            <person name="Dluhosova J."/>
            <person name="Istvanek J."/>
            <person name="Nedelnik J."/>
            <person name="Repkova J."/>
        </authorList>
    </citation>
    <scope>NUCLEOTIDE SEQUENCE [LARGE SCALE GENOMIC DNA]</scope>
    <source>
        <strain evidence="3">cv. 10/8</strain>
        <tissue evidence="2">Leaf</tissue>
    </source>
</reference>